<dbReference type="RefSeq" id="WP_281095096.1">
    <property type="nucleotide sequence ID" value="NZ_JARYZI010000010.1"/>
</dbReference>
<protein>
    <recommendedName>
        <fullName evidence="4">DUF4845 domain-containing protein</fullName>
    </recommendedName>
</protein>
<name>A0ABT6NFK7_9FIRM</name>
<evidence type="ECO:0000313" key="2">
    <source>
        <dbReference type="EMBL" id="MDH8679201.1"/>
    </source>
</evidence>
<evidence type="ECO:0000256" key="1">
    <source>
        <dbReference type="SAM" id="Phobius"/>
    </source>
</evidence>
<dbReference type="Proteomes" id="UP001158045">
    <property type="component" value="Unassembled WGS sequence"/>
</dbReference>
<organism evidence="2 3">
    <name type="scientific">Fusibacter bizertensis</name>
    <dbReference type="NCBI Taxonomy" id="1488331"/>
    <lineage>
        <taxon>Bacteria</taxon>
        <taxon>Bacillati</taxon>
        <taxon>Bacillota</taxon>
        <taxon>Clostridia</taxon>
        <taxon>Eubacteriales</taxon>
        <taxon>Eubacteriales Family XII. Incertae Sedis</taxon>
        <taxon>Fusibacter</taxon>
    </lineage>
</organism>
<proteinExistence type="predicted"/>
<reference evidence="2 3" key="1">
    <citation type="submission" date="2023-04" db="EMBL/GenBank/DDBJ databases">
        <title>Fusibacter bizertensis strain WBS, isolated from littoral bottom sediments of the Arctic seas - biochemical and genomic analysis.</title>
        <authorList>
            <person name="Brioukhanov A.L."/>
        </authorList>
    </citation>
    <scope>NUCLEOTIDE SEQUENCE [LARGE SCALE GENOMIC DNA]</scope>
    <source>
        <strain evidence="2 3">WBS</strain>
    </source>
</reference>
<keyword evidence="1" id="KW-0812">Transmembrane</keyword>
<evidence type="ECO:0000313" key="3">
    <source>
        <dbReference type="Proteomes" id="UP001158045"/>
    </source>
</evidence>
<keyword evidence="1" id="KW-0472">Membrane</keyword>
<keyword evidence="3" id="KW-1185">Reference proteome</keyword>
<keyword evidence="1" id="KW-1133">Transmembrane helix</keyword>
<gene>
    <name evidence="2" type="ORF">QE109_13675</name>
</gene>
<comment type="caution">
    <text evidence="2">The sequence shown here is derived from an EMBL/GenBank/DDBJ whole genome shotgun (WGS) entry which is preliminary data.</text>
</comment>
<feature type="transmembrane region" description="Helical" evidence="1">
    <location>
        <begin position="6"/>
        <end position="28"/>
    </location>
</feature>
<evidence type="ECO:0008006" key="4">
    <source>
        <dbReference type="Google" id="ProtNLM"/>
    </source>
</evidence>
<accession>A0ABT6NFK7</accession>
<dbReference type="EMBL" id="JARYZI010000010">
    <property type="protein sequence ID" value="MDH8679201.1"/>
    <property type="molecule type" value="Genomic_DNA"/>
</dbReference>
<sequence>MNIDQIVVMGVVIVIVMTIFVSMVELVIPTIKKLEFDATCRNYLLLAEAQNGLDNTSVDALKERLNELGFSDVIVNAHHQNVVMRGNLYSVDVEGIYHQPKLLGLFKRVEAQITLKFEQSYLARKIIM</sequence>